<evidence type="ECO:0008006" key="3">
    <source>
        <dbReference type="Google" id="ProtNLM"/>
    </source>
</evidence>
<evidence type="ECO:0000313" key="2">
    <source>
        <dbReference type="Proteomes" id="UP001596996"/>
    </source>
</evidence>
<evidence type="ECO:0000313" key="1">
    <source>
        <dbReference type="EMBL" id="MFD0965887.1"/>
    </source>
</evidence>
<organism evidence="1 2">
    <name type="scientific">Seminibacterium arietis</name>
    <dbReference type="NCBI Taxonomy" id="1173502"/>
    <lineage>
        <taxon>Bacteria</taxon>
        <taxon>Pseudomonadati</taxon>
        <taxon>Pseudomonadota</taxon>
        <taxon>Gammaproteobacteria</taxon>
        <taxon>Pasteurellales</taxon>
        <taxon>Pasteurellaceae</taxon>
        <taxon>Seminibacterium</taxon>
    </lineage>
</organism>
<comment type="caution">
    <text evidence="1">The sequence shown here is derived from an EMBL/GenBank/DDBJ whole genome shotgun (WGS) entry which is preliminary data.</text>
</comment>
<protein>
    <recommendedName>
        <fullName evidence="3">Resolvase HTH domain-containing protein</fullName>
    </recommendedName>
</protein>
<dbReference type="RefSeq" id="WP_380819296.1">
    <property type="nucleotide sequence ID" value="NZ_JBHTJN010000008.1"/>
</dbReference>
<keyword evidence="2" id="KW-1185">Reference proteome</keyword>
<accession>A0ABW3I8Y9</accession>
<gene>
    <name evidence="1" type="ORF">ACFQ02_03335</name>
</gene>
<dbReference type="EMBL" id="JBHTJN010000008">
    <property type="protein sequence ID" value="MFD0965887.1"/>
    <property type="molecule type" value="Genomic_DNA"/>
</dbReference>
<sequence>MESGNSKAIGGRPKVLSDNLLKRFEKDVLKNNSLAQLARDHNISKSTAYRMRKKLLNNKKAQK</sequence>
<proteinExistence type="predicted"/>
<reference evidence="2" key="1">
    <citation type="journal article" date="2019" name="Int. J. Syst. Evol. Microbiol.">
        <title>The Global Catalogue of Microorganisms (GCM) 10K type strain sequencing project: providing services to taxonomists for standard genome sequencing and annotation.</title>
        <authorList>
            <consortium name="The Broad Institute Genomics Platform"/>
            <consortium name="The Broad Institute Genome Sequencing Center for Infectious Disease"/>
            <person name="Wu L."/>
            <person name="Ma J."/>
        </authorList>
    </citation>
    <scope>NUCLEOTIDE SEQUENCE [LARGE SCALE GENOMIC DNA]</scope>
    <source>
        <strain evidence="2">CCUG 61707</strain>
    </source>
</reference>
<dbReference type="Proteomes" id="UP001596996">
    <property type="component" value="Unassembled WGS sequence"/>
</dbReference>
<name>A0ABW3I8Y9_9PAST</name>